<dbReference type="InterPro" id="IPR013785">
    <property type="entry name" value="Aldolase_TIM"/>
</dbReference>
<dbReference type="Proteomes" id="UP000241229">
    <property type="component" value="Unassembled WGS sequence"/>
</dbReference>
<evidence type="ECO:0000313" key="6">
    <source>
        <dbReference type="Proteomes" id="UP000241229"/>
    </source>
</evidence>
<dbReference type="OrthoDB" id="9805277at2"/>
<comment type="caution">
    <text evidence="5">The sequence shown here is derived from an EMBL/GenBank/DDBJ whole genome shotgun (WGS) entry which is preliminary data.</text>
</comment>
<dbReference type="GO" id="GO:0046872">
    <property type="term" value="F:metal ion binding"/>
    <property type="evidence" value="ECO:0007669"/>
    <property type="project" value="UniProtKB-KW"/>
</dbReference>
<evidence type="ECO:0000256" key="1">
    <source>
        <dbReference type="ARBA" id="ARBA00001947"/>
    </source>
</evidence>
<organism evidence="5 6">
    <name type="scientific">Kumtagia ephedrae</name>
    <dbReference type="NCBI Taxonomy" id="2116701"/>
    <lineage>
        <taxon>Bacteria</taxon>
        <taxon>Pseudomonadati</taxon>
        <taxon>Pseudomonadota</taxon>
        <taxon>Alphaproteobacteria</taxon>
        <taxon>Hyphomicrobiales</taxon>
        <taxon>Phyllobacteriaceae</taxon>
        <taxon>Kumtagia</taxon>
    </lineage>
</organism>
<keyword evidence="6" id="KW-1185">Reference proteome</keyword>
<name>A0A2P7S3J3_9HYPH</name>
<dbReference type="InterPro" id="IPR008567">
    <property type="entry name" value="BKACE"/>
</dbReference>
<keyword evidence="4" id="KW-0862">Zinc</keyword>
<dbReference type="Gene3D" id="3.20.20.70">
    <property type="entry name" value="Aldolase class I"/>
    <property type="match status" value="1"/>
</dbReference>
<gene>
    <name evidence="5" type="ORF">C7I84_19370</name>
</gene>
<keyword evidence="2" id="KW-0808">Transferase</keyword>
<protein>
    <submittedName>
        <fullName evidence="5">3-keto-5-aminohexanoate cleavage protein</fullName>
    </submittedName>
</protein>
<evidence type="ECO:0000256" key="4">
    <source>
        <dbReference type="ARBA" id="ARBA00022833"/>
    </source>
</evidence>
<dbReference type="AlphaFoldDB" id="A0A2P7S3J3"/>
<dbReference type="Pfam" id="PF05853">
    <property type="entry name" value="BKACE"/>
    <property type="match status" value="1"/>
</dbReference>
<comment type="cofactor">
    <cofactor evidence="1">
        <name>Zn(2+)</name>
        <dbReference type="ChEBI" id="CHEBI:29105"/>
    </cofactor>
</comment>
<reference evidence="5 6" key="1">
    <citation type="submission" date="2018-03" db="EMBL/GenBank/DDBJ databases">
        <title>The draft genome of Mesorhizobium sp. 6GN-30.</title>
        <authorList>
            <person name="Liu L."/>
            <person name="Li L."/>
            <person name="Wang T."/>
            <person name="Zhang X."/>
            <person name="Liang L."/>
        </authorList>
    </citation>
    <scope>NUCLEOTIDE SEQUENCE [LARGE SCALE GENOMIC DNA]</scope>
    <source>
        <strain evidence="5 6">6GN30</strain>
    </source>
</reference>
<accession>A0A2P7S3J3</accession>
<dbReference type="PANTHER" id="PTHR37418">
    <property type="entry name" value="3-KETO-5-AMINOHEXANOATE CLEAVAGE ENZYME-RELATED"/>
    <property type="match status" value="1"/>
</dbReference>
<evidence type="ECO:0000256" key="2">
    <source>
        <dbReference type="ARBA" id="ARBA00022679"/>
    </source>
</evidence>
<dbReference type="GO" id="GO:0043720">
    <property type="term" value="F:3-keto-5-aminohexanoate cleavage activity"/>
    <property type="evidence" value="ECO:0007669"/>
    <property type="project" value="InterPro"/>
</dbReference>
<dbReference type="PANTHER" id="PTHR37418:SF2">
    <property type="entry name" value="3-KETO-5-AMINOHEXANOATE CLEAVAGE ENZYME"/>
    <property type="match status" value="1"/>
</dbReference>
<dbReference type="EMBL" id="PXYK01000019">
    <property type="protein sequence ID" value="PSJ57032.1"/>
    <property type="molecule type" value="Genomic_DNA"/>
</dbReference>
<proteinExistence type="predicted"/>
<sequence length="311" mass="33867">MAKQARKVVITCAVTGSVHTPSMSPHLPVTPDQIAAEAIAAAEAGAAILHLHARDPRDGRPTADPAVFMQFLPRIKQATDAVINISTGGSSLMSLDERLAAATQAQPEMCSLNMGSMNFALFPMLDRPREWQHEWEPTLLEATRSTIFKNTFADIETILERLGKGFGTRFEFECYDVGHLYSLAHFRDRGLVEPPFFIQFVLGILGGIGTDPENLAHMKRIADKLFGDDYRFSVLAAGRAQMPLITMAAAMGGNVRVGLEDSLYDGRGLARSNADQVKRIRAILEGLSLEVATPEEARAMLALKGGDKVAF</sequence>
<dbReference type="RefSeq" id="WP_106773859.1">
    <property type="nucleotide sequence ID" value="NZ_PXYK01000019.1"/>
</dbReference>
<evidence type="ECO:0000256" key="3">
    <source>
        <dbReference type="ARBA" id="ARBA00022723"/>
    </source>
</evidence>
<keyword evidence="3" id="KW-0479">Metal-binding</keyword>
<evidence type="ECO:0000313" key="5">
    <source>
        <dbReference type="EMBL" id="PSJ57032.1"/>
    </source>
</evidence>